<dbReference type="RefSeq" id="WP_357993482.1">
    <property type="nucleotide sequence ID" value="NZ_JBEYBR010000121.1"/>
</dbReference>
<proteinExistence type="predicted"/>
<dbReference type="InterPro" id="IPR036291">
    <property type="entry name" value="NAD(P)-bd_dom_sf"/>
</dbReference>
<evidence type="ECO:0000313" key="1">
    <source>
        <dbReference type="EMBL" id="MEU2126184.1"/>
    </source>
</evidence>
<dbReference type="SUPFAM" id="SSF51735">
    <property type="entry name" value="NAD(P)-binding Rossmann-fold domains"/>
    <property type="match status" value="1"/>
</dbReference>
<protein>
    <recommendedName>
        <fullName evidence="3">NAD-dependent epimerase/dehydratase domain-containing protein</fullName>
    </recommendedName>
</protein>
<keyword evidence="2" id="KW-1185">Reference proteome</keyword>
<evidence type="ECO:0008006" key="3">
    <source>
        <dbReference type="Google" id="ProtNLM"/>
    </source>
</evidence>
<dbReference type="Proteomes" id="UP001550535">
    <property type="component" value="Unassembled WGS sequence"/>
</dbReference>
<dbReference type="EMBL" id="JBEYBR010000121">
    <property type="protein sequence ID" value="MEU2126184.1"/>
    <property type="molecule type" value="Genomic_DNA"/>
</dbReference>
<accession>A0ABV2XJU4</accession>
<dbReference type="Gene3D" id="3.40.50.720">
    <property type="entry name" value="NAD(P)-binding Rossmann-like Domain"/>
    <property type="match status" value="1"/>
</dbReference>
<name>A0ABV2XJU4_9NOCA</name>
<sequence>MRKGLAVSRLRVAVIGAGGYVGSALVGALERSGEAQVVPVVRADHERHRTAGRYDVLINAACPSKRFWAEHHPDEDRRETVDKTRLLREQWRWERFVQISSISARTQLDTVYGRHRAEAEESCSGADTLVVRLGPMYGGDYRKGVLADMAADRPVFASGRSRQSFAPVDWCAEWIAGHLDDTGLREVGARTTVTLAQVRDAVGSRSQFAKDFVDDQFPVTATGPDWPEAAAVIDWLAGRRVSGVQTR</sequence>
<evidence type="ECO:0000313" key="2">
    <source>
        <dbReference type="Proteomes" id="UP001550535"/>
    </source>
</evidence>
<organism evidence="1 2">
    <name type="scientific">Nocardia niwae</name>
    <dbReference type="NCBI Taxonomy" id="626084"/>
    <lineage>
        <taxon>Bacteria</taxon>
        <taxon>Bacillati</taxon>
        <taxon>Actinomycetota</taxon>
        <taxon>Actinomycetes</taxon>
        <taxon>Mycobacteriales</taxon>
        <taxon>Nocardiaceae</taxon>
        <taxon>Nocardia</taxon>
    </lineage>
</organism>
<reference evidence="1 2" key="1">
    <citation type="submission" date="2024-06" db="EMBL/GenBank/DDBJ databases">
        <title>The Natural Products Discovery Center: Release of the First 8490 Sequenced Strains for Exploring Actinobacteria Biosynthetic Diversity.</title>
        <authorList>
            <person name="Kalkreuter E."/>
            <person name="Kautsar S.A."/>
            <person name="Yang D."/>
            <person name="Bader C.D."/>
            <person name="Teijaro C.N."/>
            <person name="Fluegel L."/>
            <person name="Davis C.M."/>
            <person name="Simpson J.R."/>
            <person name="Lauterbach L."/>
            <person name="Steele A.D."/>
            <person name="Gui C."/>
            <person name="Meng S."/>
            <person name="Li G."/>
            <person name="Viehrig K."/>
            <person name="Ye F."/>
            <person name="Su P."/>
            <person name="Kiefer A.F."/>
            <person name="Nichols A."/>
            <person name="Cepeda A.J."/>
            <person name="Yan W."/>
            <person name="Fan B."/>
            <person name="Jiang Y."/>
            <person name="Adhikari A."/>
            <person name="Zheng C.-J."/>
            <person name="Schuster L."/>
            <person name="Cowan T.M."/>
            <person name="Smanski M.J."/>
            <person name="Chevrette M.G."/>
            <person name="De Carvalho L.P.S."/>
            <person name="Shen B."/>
        </authorList>
    </citation>
    <scope>NUCLEOTIDE SEQUENCE [LARGE SCALE GENOMIC DNA]</scope>
    <source>
        <strain evidence="1 2">NPDC019434</strain>
    </source>
</reference>
<comment type="caution">
    <text evidence="1">The sequence shown here is derived from an EMBL/GenBank/DDBJ whole genome shotgun (WGS) entry which is preliminary data.</text>
</comment>
<gene>
    <name evidence="1" type="ORF">ABZ507_30665</name>
</gene>